<evidence type="ECO:0008006" key="5">
    <source>
        <dbReference type="Google" id="ProtNLM"/>
    </source>
</evidence>
<organism evidence="3 4">
    <name type="scientific">Planococcus versutus</name>
    <dbReference type="NCBI Taxonomy" id="1302659"/>
    <lineage>
        <taxon>Bacteria</taxon>
        <taxon>Bacillati</taxon>
        <taxon>Bacillota</taxon>
        <taxon>Bacilli</taxon>
        <taxon>Bacillales</taxon>
        <taxon>Caryophanaceae</taxon>
        <taxon>Planococcus</taxon>
    </lineage>
</organism>
<accession>A0A1B1S4E7</accession>
<keyword evidence="2" id="KW-1133">Transmembrane helix</keyword>
<dbReference type="AlphaFoldDB" id="A0A1B1S4E7"/>
<evidence type="ECO:0000256" key="2">
    <source>
        <dbReference type="SAM" id="Phobius"/>
    </source>
</evidence>
<gene>
    <name evidence="3" type="ORF">I858_013840</name>
</gene>
<proteinExistence type="predicted"/>
<dbReference type="RefSeq" id="WP_049693184.1">
    <property type="nucleotide sequence ID" value="NZ_CP016540.2"/>
</dbReference>
<reference evidence="3" key="1">
    <citation type="submission" date="2016-10" db="EMBL/GenBank/DDBJ databases">
        <authorList>
            <person name="See-Too W.S."/>
        </authorList>
    </citation>
    <scope>NUCLEOTIDE SEQUENCE</scope>
    <source>
        <strain evidence="3">L10.15</strain>
    </source>
</reference>
<dbReference type="EMBL" id="CP016540">
    <property type="protein sequence ID" value="ANU28070.1"/>
    <property type="molecule type" value="Genomic_DNA"/>
</dbReference>
<feature type="compositionally biased region" description="Acidic residues" evidence="1">
    <location>
        <begin position="98"/>
        <end position="110"/>
    </location>
</feature>
<protein>
    <recommendedName>
        <fullName evidence="5">Sigma-X negative effector</fullName>
    </recommendedName>
</protein>
<name>A0A1B1S4E7_9BACL</name>
<sequence>MPNNKWTDDAIEDLLKEFPEIKDNRSKKRVYNQLVQRKSVKKPRKPWLPILIAALAFIAMGILVSSIISQNGIDFAQTKNDSSDAADESSATMKENNELSEVEDSNESESDQFSTAQVEDTVRTAVYESEISDQTVMTIGLTVQAIVVPVTFLIPAEEIASDFKSLVPTSLELYQKYADDINEKALGFDNYHPYIGTLEKTTTGIRHMLPQDHQYDKASASIGIYFNTLSASFNDADQIEVVNKDGSAAEFSQIGPVESRVPTQENLAYYSVAAKNGDIYLAPGYDMPFASVSEAISSLTKSPSDLYSGTIPEDLVFQVIETDKLVTVRFETEVDLNAINQLDAVRMIESLTLTANSFHKEAKIEGLQPVNWNGFDFSLPLPIPIAPNLLEWTAQ</sequence>
<dbReference type="STRING" id="1302659.I858_013840"/>
<feature type="region of interest" description="Disordered" evidence="1">
    <location>
        <begin position="79"/>
        <end position="117"/>
    </location>
</feature>
<keyword evidence="4" id="KW-1185">Reference proteome</keyword>
<keyword evidence="2" id="KW-0812">Transmembrane</keyword>
<evidence type="ECO:0000256" key="1">
    <source>
        <dbReference type="SAM" id="MobiDB-lite"/>
    </source>
</evidence>
<keyword evidence="2" id="KW-0472">Membrane</keyword>
<evidence type="ECO:0000313" key="3">
    <source>
        <dbReference type="EMBL" id="ANU28070.1"/>
    </source>
</evidence>
<evidence type="ECO:0000313" key="4">
    <source>
        <dbReference type="Proteomes" id="UP000053354"/>
    </source>
</evidence>
<dbReference type="KEGG" id="pll:I858_013840"/>
<dbReference type="Proteomes" id="UP000053354">
    <property type="component" value="Chromosome"/>
</dbReference>
<dbReference type="OrthoDB" id="2965336at2"/>
<feature type="transmembrane region" description="Helical" evidence="2">
    <location>
        <begin position="47"/>
        <end position="68"/>
    </location>
</feature>